<reference evidence="2 3" key="1">
    <citation type="submission" date="2018-03" db="EMBL/GenBank/DDBJ databases">
        <title>Draft Genome Sequences of the Obligatory Marine Myxobacteria Enhygromyxa salina SWB005.</title>
        <authorList>
            <person name="Poehlein A."/>
            <person name="Moghaddam J.A."/>
            <person name="Harms H."/>
            <person name="Alanjari M."/>
            <person name="Koenig G.M."/>
            <person name="Daniel R."/>
            <person name="Schaeberle T.F."/>
        </authorList>
    </citation>
    <scope>NUCLEOTIDE SEQUENCE [LARGE SCALE GENOMIC DNA]</scope>
    <source>
        <strain evidence="2 3">SWB005</strain>
    </source>
</reference>
<dbReference type="Proteomes" id="UP000237968">
    <property type="component" value="Unassembled WGS sequence"/>
</dbReference>
<proteinExistence type="predicted"/>
<feature type="transmembrane region" description="Helical" evidence="1">
    <location>
        <begin position="243"/>
        <end position="264"/>
    </location>
</feature>
<dbReference type="EMBL" id="PVNK01000180">
    <property type="protein sequence ID" value="PRP94037.1"/>
    <property type="molecule type" value="Genomic_DNA"/>
</dbReference>
<keyword evidence="1" id="KW-1133">Transmembrane helix</keyword>
<evidence type="ECO:0000313" key="3">
    <source>
        <dbReference type="Proteomes" id="UP000237968"/>
    </source>
</evidence>
<accession>A0A2S9XMG0</accession>
<dbReference type="AlphaFoldDB" id="A0A2S9XMG0"/>
<name>A0A2S9XMG0_9BACT</name>
<feature type="transmembrane region" description="Helical" evidence="1">
    <location>
        <begin position="153"/>
        <end position="179"/>
    </location>
</feature>
<keyword evidence="3" id="KW-1185">Reference proteome</keyword>
<keyword evidence="1" id="KW-0812">Transmembrane</keyword>
<gene>
    <name evidence="2" type="ORF">ENSA5_41490</name>
</gene>
<feature type="transmembrane region" description="Helical" evidence="1">
    <location>
        <begin position="120"/>
        <end position="141"/>
    </location>
</feature>
<dbReference type="RefSeq" id="WP_106393439.1">
    <property type="nucleotide sequence ID" value="NZ_PVNK01000180.1"/>
</dbReference>
<feature type="transmembrane region" description="Helical" evidence="1">
    <location>
        <begin position="23"/>
        <end position="44"/>
    </location>
</feature>
<organism evidence="2 3">
    <name type="scientific">Enhygromyxa salina</name>
    <dbReference type="NCBI Taxonomy" id="215803"/>
    <lineage>
        <taxon>Bacteria</taxon>
        <taxon>Pseudomonadati</taxon>
        <taxon>Myxococcota</taxon>
        <taxon>Polyangia</taxon>
        <taxon>Nannocystales</taxon>
        <taxon>Nannocystaceae</taxon>
        <taxon>Enhygromyxa</taxon>
    </lineage>
</organism>
<sequence>MDASSEAPESAGRGRRHTWPLRALARVVMAPGFVLALWAAQLLLAKLLAGPGRAAAEAAMRNFTWFDDGHRLRAVTELLIEEPAVAAAIATSLSASAVLAAVFSVVAAPPILTRLDGERSLAWIFGSAGRELPAMVVQSGYGLVFRALCTSLAAVPVALLGAGGLPLALLLASFPLLVLDRARAAVVLDDARPLHPMTFLRAIGHVAKRPLWWLSGALIESLKLAVVVGALALVIQAGPSPGGIWVARAAGLAGLIFGLWRVALAVEDRRA</sequence>
<feature type="transmembrane region" description="Helical" evidence="1">
    <location>
        <begin position="84"/>
        <end position="108"/>
    </location>
</feature>
<evidence type="ECO:0000256" key="1">
    <source>
        <dbReference type="SAM" id="Phobius"/>
    </source>
</evidence>
<feature type="transmembrane region" description="Helical" evidence="1">
    <location>
        <begin position="211"/>
        <end position="237"/>
    </location>
</feature>
<evidence type="ECO:0000313" key="2">
    <source>
        <dbReference type="EMBL" id="PRP94037.1"/>
    </source>
</evidence>
<keyword evidence="1" id="KW-0472">Membrane</keyword>
<comment type="caution">
    <text evidence="2">The sequence shown here is derived from an EMBL/GenBank/DDBJ whole genome shotgun (WGS) entry which is preliminary data.</text>
</comment>
<protein>
    <submittedName>
        <fullName evidence="2">Uncharacterized protein</fullName>
    </submittedName>
</protein>